<feature type="transmembrane region" description="Helical" evidence="2">
    <location>
        <begin position="442"/>
        <end position="464"/>
    </location>
</feature>
<dbReference type="Pfam" id="PF03140">
    <property type="entry name" value="DUF247"/>
    <property type="match status" value="1"/>
</dbReference>
<reference evidence="3 4" key="1">
    <citation type="submission" date="2019-01" db="EMBL/GenBank/DDBJ databases">
        <title>Sequencing of cultivated peanut Arachis hypogaea provides insights into genome evolution and oil improvement.</title>
        <authorList>
            <person name="Chen X."/>
        </authorList>
    </citation>
    <scope>NUCLEOTIDE SEQUENCE [LARGE SCALE GENOMIC DNA]</scope>
    <source>
        <strain evidence="4">cv. Fuhuasheng</strain>
        <tissue evidence="3">Leaves</tissue>
    </source>
</reference>
<evidence type="ECO:0000313" key="4">
    <source>
        <dbReference type="Proteomes" id="UP000289738"/>
    </source>
</evidence>
<keyword evidence="2" id="KW-0812">Transmembrane</keyword>
<feature type="compositionally biased region" description="Low complexity" evidence="1">
    <location>
        <begin position="81"/>
        <end position="94"/>
    </location>
</feature>
<comment type="caution">
    <text evidence="3">The sequence shown here is derived from an EMBL/GenBank/DDBJ whole genome shotgun (WGS) entry which is preliminary data.</text>
</comment>
<dbReference type="InterPro" id="IPR004158">
    <property type="entry name" value="DUF247_pln"/>
</dbReference>
<proteinExistence type="predicted"/>
<evidence type="ECO:0000313" key="3">
    <source>
        <dbReference type="EMBL" id="RYR70598.1"/>
    </source>
</evidence>
<keyword evidence="4" id="KW-1185">Reference proteome</keyword>
<feature type="region of interest" description="Disordered" evidence="1">
    <location>
        <begin position="75"/>
        <end position="94"/>
    </location>
</feature>
<keyword evidence="2" id="KW-1133">Transmembrane helix</keyword>
<organism evidence="3 4">
    <name type="scientific">Arachis hypogaea</name>
    <name type="common">Peanut</name>
    <dbReference type="NCBI Taxonomy" id="3818"/>
    <lineage>
        <taxon>Eukaryota</taxon>
        <taxon>Viridiplantae</taxon>
        <taxon>Streptophyta</taxon>
        <taxon>Embryophyta</taxon>
        <taxon>Tracheophyta</taxon>
        <taxon>Spermatophyta</taxon>
        <taxon>Magnoliopsida</taxon>
        <taxon>eudicotyledons</taxon>
        <taxon>Gunneridae</taxon>
        <taxon>Pentapetalae</taxon>
        <taxon>rosids</taxon>
        <taxon>fabids</taxon>
        <taxon>Fabales</taxon>
        <taxon>Fabaceae</taxon>
        <taxon>Papilionoideae</taxon>
        <taxon>50 kb inversion clade</taxon>
        <taxon>dalbergioids sensu lato</taxon>
        <taxon>Dalbergieae</taxon>
        <taxon>Pterocarpus clade</taxon>
        <taxon>Arachis</taxon>
    </lineage>
</organism>
<evidence type="ECO:0000256" key="1">
    <source>
        <dbReference type="SAM" id="MobiDB-lite"/>
    </source>
</evidence>
<dbReference type="AlphaFoldDB" id="A0A445E567"/>
<dbReference type="STRING" id="3818.A0A445E567"/>
<protein>
    <submittedName>
        <fullName evidence="3">Uncharacterized protein</fullName>
    </submittedName>
</protein>
<dbReference type="Proteomes" id="UP000289738">
    <property type="component" value="Chromosome A02"/>
</dbReference>
<accession>A0A445E567</accession>
<dbReference type="PANTHER" id="PTHR31170:SF20">
    <property type="entry name" value="DUF247 DOMAIN PROTEIN"/>
    <property type="match status" value="1"/>
</dbReference>
<gene>
    <name evidence="3" type="ORF">Ahy_A02g004926</name>
</gene>
<sequence>MTSDWIVPVQVILGSIDHGEVKASSISRIPEEIREPKEESYKPKVVSIGPLHRGATRQILLMEEPKLRYMRELLERSDSDQTNTNNRSRQTTKNAASTLENLGNDILKLDSVVDGCFLLELLHKLGQYRDLQPDERKKNFSRDPFLETTKAIECVLNDISMLENQIPFVVLKRLYKNLFPVNNGGVGEDHRVANLMSKAFGYSSQNQSGFAHLLELMHLSTIGENSPETREARPELKRCTTRLQAAGITITAATSNNVLNGNPSGNVNANPNVNANYDELVDVFDFNIIFNDDEKELKIPPLHIKETTDVRWRNLIAWEQSRIWVRGKYTSYAFFFKSLICCEHDLHLLQKKGVIVNNMPKKSKKELMTMFRTICAGAEHMDSSYSEVCEKLNKEKRPTLVTEAFCKWPIITGHNCRHLLENVVYYGRNGFRILIRDHIPTVWKFIAVVAATLVVVLTIMQTVYSAKQTHYAAKGH</sequence>
<name>A0A445E567_ARAHY</name>
<evidence type="ECO:0000256" key="2">
    <source>
        <dbReference type="SAM" id="Phobius"/>
    </source>
</evidence>
<keyword evidence="2" id="KW-0472">Membrane</keyword>
<dbReference type="PANTHER" id="PTHR31170">
    <property type="entry name" value="BNAC04G53230D PROTEIN"/>
    <property type="match status" value="1"/>
</dbReference>
<dbReference type="EMBL" id="SDMP01000002">
    <property type="protein sequence ID" value="RYR70598.1"/>
    <property type="molecule type" value="Genomic_DNA"/>
</dbReference>